<protein>
    <submittedName>
        <fullName evidence="3">AAA family ATPase</fullName>
    </submittedName>
</protein>
<sequence>MSNKPIPFADNWAYLKTELSWLDRLLMLAVARQRQETKDTQRLAKTPADRVSSHWWKGVISFQQPAYDDCRPPQSAAPKGSYQQQLEARVKVSQQKGVALALPALRQHLGLTLFEKNLILLTLAPEINRRYGRLYQYLHTGNDQGVAELPTLDLALRLLCRNDLERRRSRAQLAVAESLLQGRVLSYVAPAASTRLSSYLRLSDDWVDYLLAEQPDPALPALRLSGSVLALPPGVTRYIHPTTAAVGWPQLVLPPELKVQLQGLSRPPRKADCPAQPTAGIALFVGPSGTGKTLAAIAIATAQQQPLYQVDLSSVPESDWLSLLTALQPERYPVLLIKAPSVWFGRSSALDSARLLDWLQQRRSARFTGLSTPYLHLVRARWRQLMDTVLDFPLPDRDARQQLWQQALAAAADLDAGESLDWASLAKSFKLSGGEIQAIAASAIALMQTEAAPTVTAAHLRLALIQHGKPVSQLPLSIQR</sequence>
<reference evidence="3" key="1">
    <citation type="submission" date="2020-10" db="EMBL/GenBank/DDBJ databases">
        <authorList>
            <person name="Castelo-Branco R."/>
            <person name="Eusebio N."/>
            <person name="Adriana R."/>
            <person name="Vieira A."/>
            <person name="Brugerolle De Fraissinette N."/>
            <person name="Rezende De Castro R."/>
            <person name="Schneider M.P."/>
            <person name="Vasconcelos V."/>
            <person name="Leao P.N."/>
        </authorList>
    </citation>
    <scope>NUCLEOTIDE SEQUENCE</scope>
    <source>
        <strain evidence="3">LEGE 07310</strain>
    </source>
</reference>
<feature type="domain" description="ATPase AAA-type core" evidence="1">
    <location>
        <begin position="283"/>
        <end position="316"/>
    </location>
</feature>
<accession>A0A8J7A725</accession>
<dbReference type="InterPro" id="IPR027417">
    <property type="entry name" value="P-loop_NTPase"/>
</dbReference>
<dbReference type="RefSeq" id="WP_193907504.1">
    <property type="nucleotide sequence ID" value="NZ_JADEXG010000025.1"/>
</dbReference>
<organism evidence="3 4">
    <name type="scientific">Vasconcelosia minhoensis LEGE 07310</name>
    <dbReference type="NCBI Taxonomy" id="915328"/>
    <lineage>
        <taxon>Bacteria</taxon>
        <taxon>Bacillati</taxon>
        <taxon>Cyanobacteriota</taxon>
        <taxon>Cyanophyceae</taxon>
        <taxon>Nodosilineales</taxon>
        <taxon>Cymatolegaceae</taxon>
        <taxon>Vasconcelosia</taxon>
        <taxon>Vasconcelosia minhoensis</taxon>
    </lineage>
</organism>
<proteinExistence type="predicted"/>
<feature type="domain" description="Winged helix" evidence="2">
    <location>
        <begin position="6"/>
        <end position="213"/>
    </location>
</feature>
<comment type="caution">
    <text evidence="3">The sequence shown here is derived from an EMBL/GenBank/DDBJ whole genome shotgun (WGS) entry which is preliminary data.</text>
</comment>
<dbReference type="Proteomes" id="UP000636505">
    <property type="component" value="Unassembled WGS sequence"/>
</dbReference>
<dbReference type="Gene3D" id="3.40.50.300">
    <property type="entry name" value="P-loop containing nucleotide triphosphate hydrolases"/>
    <property type="match status" value="1"/>
</dbReference>
<dbReference type="GO" id="GO:0016887">
    <property type="term" value="F:ATP hydrolysis activity"/>
    <property type="evidence" value="ECO:0007669"/>
    <property type="project" value="InterPro"/>
</dbReference>
<keyword evidence="4" id="KW-1185">Reference proteome</keyword>
<name>A0A8J7A725_9CYAN</name>
<evidence type="ECO:0000313" key="3">
    <source>
        <dbReference type="EMBL" id="MBE9078062.1"/>
    </source>
</evidence>
<dbReference type="EMBL" id="JADEXG010000025">
    <property type="protein sequence ID" value="MBE9078062.1"/>
    <property type="molecule type" value="Genomic_DNA"/>
</dbReference>
<dbReference type="InterPro" id="IPR054472">
    <property type="entry name" value="WHD"/>
</dbReference>
<dbReference type="InterPro" id="IPR003959">
    <property type="entry name" value="ATPase_AAA_core"/>
</dbReference>
<evidence type="ECO:0000313" key="4">
    <source>
        <dbReference type="Proteomes" id="UP000636505"/>
    </source>
</evidence>
<evidence type="ECO:0000259" key="1">
    <source>
        <dbReference type="Pfam" id="PF00004"/>
    </source>
</evidence>
<dbReference type="SUPFAM" id="SSF52540">
    <property type="entry name" value="P-loop containing nucleoside triphosphate hydrolases"/>
    <property type="match status" value="1"/>
</dbReference>
<gene>
    <name evidence="3" type="ORF">IQ241_12295</name>
</gene>
<dbReference type="AlphaFoldDB" id="A0A8J7A725"/>
<dbReference type="Pfam" id="PF22977">
    <property type="entry name" value="WHD"/>
    <property type="match status" value="1"/>
</dbReference>
<dbReference type="Pfam" id="PF00004">
    <property type="entry name" value="AAA"/>
    <property type="match status" value="1"/>
</dbReference>
<dbReference type="GO" id="GO:0005524">
    <property type="term" value="F:ATP binding"/>
    <property type="evidence" value="ECO:0007669"/>
    <property type="project" value="InterPro"/>
</dbReference>
<evidence type="ECO:0000259" key="2">
    <source>
        <dbReference type="Pfam" id="PF22977"/>
    </source>
</evidence>